<gene>
    <name evidence="1" type="ORF">EJ03DRAFT_145904</name>
</gene>
<evidence type="ECO:0000313" key="2">
    <source>
        <dbReference type="Proteomes" id="UP000799436"/>
    </source>
</evidence>
<evidence type="ECO:0000313" key="1">
    <source>
        <dbReference type="EMBL" id="KAF2767615.1"/>
    </source>
</evidence>
<accession>A0A6G1L453</accession>
<proteinExistence type="predicted"/>
<protein>
    <submittedName>
        <fullName evidence="1">Uncharacterized protein</fullName>
    </submittedName>
</protein>
<dbReference type="EMBL" id="ML995854">
    <property type="protein sequence ID" value="KAF2767615.1"/>
    <property type="molecule type" value="Genomic_DNA"/>
</dbReference>
<sequence>MFTGKYGLGPDHGFKKRTAWLSGLLGISKESACSRRVERDAELDCVHEVHQTPPGTSSHSCNNTSINATTPDTPNLISTRHISAQPLEMKSLLPTILLIAALATAQKGVFYSRCRCMSKSTKAHSKRKATGDPVNKRRKRLAKKRMEASQSLMRNKKCAWSQGLGGSWAKSGGRRVSITAIGGPGLEIAGSLPILKLLRLADVEDKHLLQ</sequence>
<organism evidence="1 2">
    <name type="scientific">Teratosphaeria nubilosa</name>
    <dbReference type="NCBI Taxonomy" id="161662"/>
    <lineage>
        <taxon>Eukaryota</taxon>
        <taxon>Fungi</taxon>
        <taxon>Dikarya</taxon>
        <taxon>Ascomycota</taxon>
        <taxon>Pezizomycotina</taxon>
        <taxon>Dothideomycetes</taxon>
        <taxon>Dothideomycetidae</taxon>
        <taxon>Mycosphaerellales</taxon>
        <taxon>Teratosphaeriaceae</taxon>
        <taxon>Teratosphaeria</taxon>
    </lineage>
</organism>
<reference evidence="1" key="1">
    <citation type="journal article" date="2020" name="Stud. Mycol.">
        <title>101 Dothideomycetes genomes: a test case for predicting lifestyles and emergence of pathogens.</title>
        <authorList>
            <person name="Haridas S."/>
            <person name="Albert R."/>
            <person name="Binder M."/>
            <person name="Bloem J."/>
            <person name="Labutti K."/>
            <person name="Salamov A."/>
            <person name="Andreopoulos B."/>
            <person name="Baker S."/>
            <person name="Barry K."/>
            <person name="Bills G."/>
            <person name="Bluhm B."/>
            <person name="Cannon C."/>
            <person name="Castanera R."/>
            <person name="Culley D."/>
            <person name="Daum C."/>
            <person name="Ezra D."/>
            <person name="Gonzalez J."/>
            <person name="Henrissat B."/>
            <person name="Kuo A."/>
            <person name="Liang C."/>
            <person name="Lipzen A."/>
            <person name="Lutzoni F."/>
            <person name="Magnuson J."/>
            <person name="Mondo S."/>
            <person name="Nolan M."/>
            <person name="Ohm R."/>
            <person name="Pangilinan J."/>
            <person name="Park H.-J."/>
            <person name="Ramirez L."/>
            <person name="Alfaro M."/>
            <person name="Sun H."/>
            <person name="Tritt A."/>
            <person name="Yoshinaga Y."/>
            <person name="Zwiers L.-H."/>
            <person name="Turgeon B."/>
            <person name="Goodwin S."/>
            <person name="Spatafora J."/>
            <person name="Crous P."/>
            <person name="Grigoriev I."/>
        </authorList>
    </citation>
    <scope>NUCLEOTIDE SEQUENCE</scope>
    <source>
        <strain evidence="1">CBS 116005</strain>
    </source>
</reference>
<dbReference type="Proteomes" id="UP000799436">
    <property type="component" value="Unassembled WGS sequence"/>
</dbReference>
<dbReference type="AlphaFoldDB" id="A0A6G1L453"/>
<dbReference type="OrthoDB" id="10504253at2759"/>
<name>A0A6G1L453_9PEZI</name>
<keyword evidence="2" id="KW-1185">Reference proteome</keyword>